<dbReference type="Gene3D" id="3.30.420.10">
    <property type="entry name" value="Ribonuclease H-like superfamily/Ribonuclease H"/>
    <property type="match status" value="1"/>
</dbReference>
<dbReference type="GO" id="GO:0006139">
    <property type="term" value="P:nucleobase-containing compound metabolic process"/>
    <property type="evidence" value="ECO:0007669"/>
    <property type="project" value="InterPro"/>
</dbReference>
<feature type="region of interest" description="Disordered" evidence="1">
    <location>
        <begin position="1"/>
        <end position="31"/>
    </location>
</feature>
<gene>
    <name evidence="3" type="ORF">AWC06_08175</name>
</gene>
<dbReference type="InterPro" id="IPR036397">
    <property type="entry name" value="RNaseH_sf"/>
</dbReference>
<sequence length="420" mass="45497">MCPEPSQAVPDEPDSTEPDPTPLLSPADGVPDLATSVDEIKSAAALLAGGEGPFAVDAERASGFRYSNRAYLIQIRRAGAGTVLIDPVSHGGDPQAVLRPVAEVLTDDEWILHAADQDLPCLAEVGMRPPALYDTELAGRLAGFDRVNLAAEVRRLLGLGLAKGHGAADWSKRPLPAAWLNYAALDVEVLIELRDAVAGVLAEQGKTGWAAEEFEYLRTAGVVAAPPTRRDRWRRTSGIHRVRDQRGLAAVRELWITRDRIAQRRDIAPGRILPDSAIIDAAVADPKTVDDLIALPIFGGRRQRQNASIWLSALQTARENPVAAEDAEAPNGPPLPARWYKRRPEAAARLNAARTALGELSQRVSVPVENLVSPELVRRLCWDWEPTENPTTAVDQFLAAGQARRWQRELVVPVLAAALG</sequence>
<dbReference type="AlphaFoldDB" id="A0A1X1V4G7"/>
<evidence type="ECO:0000256" key="1">
    <source>
        <dbReference type="SAM" id="MobiDB-lite"/>
    </source>
</evidence>
<dbReference type="GO" id="GO:0000166">
    <property type="term" value="F:nucleotide binding"/>
    <property type="evidence" value="ECO:0007669"/>
    <property type="project" value="InterPro"/>
</dbReference>
<evidence type="ECO:0000259" key="2">
    <source>
        <dbReference type="PROSITE" id="PS50967"/>
    </source>
</evidence>
<dbReference type="Pfam" id="PF00570">
    <property type="entry name" value="HRDC"/>
    <property type="match status" value="1"/>
</dbReference>
<reference evidence="3 4" key="1">
    <citation type="submission" date="2016-01" db="EMBL/GenBank/DDBJ databases">
        <title>The new phylogeny of the genus Mycobacterium.</title>
        <authorList>
            <person name="Tarcisio F."/>
            <person name="Conor M."/>
            <person name="Antonella G."/>
            <person name="Elisabetta G."/>
            <person name="Giulia F.S."/>
            <person name="Sara T."/>
            <person name="Anna F."/>
            <person name="Clotilde B."/>
            <person name="Roberto B."/>
            <person name="Veronica D.S."/>
            <person name="Fabio R."/>
            <person name="Monica P."/>
            <person name="Olivier J."/>
            <person name="Enrico T."/>
            <person name="Nicola S."/>
        </authorList>
    </citation>
    <scope>NUCLEOTIDE SEQUENCE [LARGE SCALE GENOMIC DNA]</scope>
    <source>
        <strain evidence="3 4">DSM 45731</strain>
    </source>
</reference>
<dbReference type="STRING" id="1260918.AWC06_08175"/>
<dbReference type="Gene3D" id="1.10.150.80">
    <property type="entry name" value="HRDC domain"/>
    <property type="match status" value="2"/>
</dbReference>
<keyword evidence="4" id="KW-1185">Reference proteome</keyword>
<dbReference type="PANTHER" id="PTHR47649:SF1">
    <property type="entry name" value="RIBONUCLEASE D"/>
    <property type="match status" value="1"/>
</dbReference>
<dbReference type="PROSITE" id="PS50967">
    <property type="entry name" value="HRDC"/>
    <property type="match status" value="1"/>
</dbReference>
<dbReference type="OrthoDB" id="144122at2"/>
<dbReference type="SMART" id="SM00341">
    <property type="entry name" value="HRDC"/>
    <property type="match status" value="1"/>
</dbReference>
<dbReference type="InterPro" id="IPR012337">
    <property type="entry name" value="RNaseH-like_sf"/>
</dbReference>
<dbReference type="GO" id="GO:0008408">
    <property type="term" value="F:3'-5' exonuclease activity"/>
    <property type="evidence" value="ECO:0007669"/>
    <property type="project" value="InterPro"/>
</dbReference>
<name>A0A1X1V4G7_9MYCO</name>
<dbReference type="SUPFAM" id="SSF47819">
    <property type="entry name" value="HRDC-like"/>
    <property type="match status" value="1"/>
</dbReference>
<dbReference type="InterPro" id="IPR051086">
    <property type="entry name" value="RNase_D-like"/>
</dbReference>
<keyword evidence="3" id="KW-0540">Nuclease</keyword>
<keyword evidence="3" id="KW-0378">Hydrolase</keyword>
<dbReference type="CDD" id="cd06142">
    <property type="entry name" value="RNaseD_exo"/>
    <property type="match status" value="1"/>
</dbReference>
<dbReference type="SUPFAM" id="SSF53098">
    <property type="entry name" value="Ribonuclease H-like"/>
    <property type="match status" value="1"/>
</dbReference>
<dbReference type="PANTHER" id="PTHR47649">
    <property type="entry name" value="RIBONUCLEASE D"/>
    <property type="match status" value="1"/>
</dbReference>
<dbReference type="InterPro" id="IPR010997">
    <property type="entry name" value="HRDC-like_sf"/>
</dbReference>
<comment type="caution">
    <text evidence="3">The sequence shown here is derived from an EMBL/GenBank/DDBJ whole genome shotgun (WGS) entry which is preliminary data.</text>
</comment>
<dbReference type="InterPro" id="IPR002562">
    <property type="entry name" value="3'-5'_exonuclease_dom"/>
</dbReference>
<dbReference type="Proteomes" id="UP000194000">
    <property type="component" value="Unassembled WGS sequence"/>
</dbReference>
<proteinExistence type="predicted"/>
<feature type="domain" description="HRDC" evidence="2">
    <location>
        <begin position="244"/>
        <end position="324"/>
    </location>
</feature>
<dbReference type="EMBL" id="LQOW01000005">
    <property type="protein sequence ID" value="ORV63952.1"/>
    <property type="molecule type" value="Genomic_DNA"/>
</dbReference>
<dbReference type="Pfam" id="PF01612">
    <property type="entry name" value="DNA_pol_A_exo1"/>
    <property type="match status" value="1"/>
</dbReference>
<dbReference type="RefSeq" id="WP_085194526.1">
    <property type="nucleotide sequence ID" value="NZ_JACKVI010000007.1"/>
</dbReference>
<evidence type="ECO:0000313" key="3">
    <source>
        <dbReference type="EMBL" id="ORV63952.1"/>
    </source>
</evidence>
<evidence type="ECO:0000313" key="4">
    <source>
        <dbReference type="Proteomes" id="UP000194000"/>
    </source>
</evidence>
<organism evidence="3 4">
    <name type="scientific">Mycobacterium fragae</name>
    <dbReference type="NCBI Taxonomy" id="1260918"/>
    <lineage>
        <taxon>Bacteria</taxon>
        <taxon>Bacillati</taxon>
        <taxon>Actinomycetota</taxon>
        <taxon>Actinomycetes</taxon>
        <taxon>Mycobacteriales</taxon>
        <taxon>Mycobacteriaceae</taxon>
        <taxon>Mycobacterium</taxon>
    </lineage>
</organism>
<accession>A0A1X1V4G7</accession>
<dbReference type="SMART" id="SM00474">
    <property type="entry name" value="35EXOc"/>
    <property type="match status" value="1"/>
</dbReference>
<dbReference type="InterPro" id="IPR044876">
    <property type="entry name" value="HRDC_dom_sf"/>
</dbReference>
<dbReference type="Pfam" id="PF18305">
    <property type="entry name" value="DNA_pol_A_exoN"/>
    <property type="match status" value="1"/>
</dbReference>
<dbReference type="InterPro" id="IPR041605">
    <property type="entry name" value="Exo_C"/>
</dbReference>
<protein>
    <submittedName>
        <fullName evidence="3">3'-5' exonuclease</fullName>
    </submittedName>
</protein>
<dbReference type="GO" id="GO:0003676">
    <property type="term" value="F:nucleic acid binding"/>
    <property type="evidence" value="ECO:0007669"/>
    <property type="project" value="InterPro"/>
</dbReference>
<keyword evidence="3" id="KW-0269">Exonuclease</keyword>
<dbReference type="InterPro" id="IPR002121">
    <property type="entry name" value="HRDC_dom"/>
</dbReference>